<dbReference type="PANTHER" id="PTHR24248">
    <property type="entry name" value="ADRENERGIC RECEPTOR-RELATED G-PROTEIN COUPLED RECEPTOR"/>
    <property type="match status" value="1"/>
</dbReference>
<dbReference type="GeneID" id="115266491"/>
<feature type="region of interest" description="Disordered" evidence="11">
    <location>
        <begin position="134"/>
        <end position="168"/>
    </location>
</feature>
<dbReference type="RefSeq" id="XP_062713358.1">
    <property type="nucleotide sequence ID" value="XM_062857374.1"/>
</dbReference>
<keyword evidence="15" id="KW-1185">Reference proteome</keyword>
<sequence>MARHDAPSDDHKYIAVTQPIKYAKHKNSRRVCLTILLVWAISAAIGSPIVLGLNNTPDRVPDLCVFYNSDFIVYSSLSSFYIPCIIMVFLYWNIFKALRTRAKKQRAARKPHISEITAGGSLIENIAQTKVATETHLDGSTKSAGSCKILPDEAPTNTASGSNEEDDDNAGVMAQITTTQIPSDPNGNHDSGYAPSSIGDVLAANASPPGSPNVAATVIVNKNATLNSRNGSPRKEASVTLKPLSLVRCGVQQALSLNRNDSTLSTNSNSRESTRKDKKSVQQPSR</sequence>
<keyword evidence="4 12" id="KW-0812">Transmembrane</keyword>
<dbReference type="SUPFAM" id="SSF81321">
    <property type="entry name" value="Family A G protein-coupled receptor-like"/>
    <property type="match status" value="1"/>
</dbReference>
<dbReference type="Proteomes" id="UP000069940">
    <property type="component" value="Unassembled WGS sequence"/>
</dbReference>
<feature type="transmembrane region" description="Helical" evidence="12">
    <location>
        <begin position="71"/>
        <end position="94"/>
    </location>
</feature>
<evidence type="ECO:0000313" key="14">
    <source>
        <dbReference type="EnsemblMetazoa" id="AALFPA23_014741.P21404"/>
    </source>
</evidence>
<comment type="similarity">
    <text evidence="2">Belongs to the G-protein coupled receptor 1 family.</text>
</comment>
<evidence type="ECO:0000256" key="12">
    <source>
        <dbReference type="SAM" id="Phobius"/>
    </source>
</evidence>
<evidence type="ECO:0000256" key="3">
    <source>
        <dbReference type="ARBA" id="ARBA00022475"/>
    </source>
</evidence>
<evidence type="ECO:0000256" key="1">
    <source>
        <dbReference type="ARBA" id="ARBA00004651"/>
    </source>
</evidence>
<feature type="transmembrane region" description="Helical" evidence="12">
    <location>
        <begin position="31"/>
        <end position="51"/>
    </location>
</feature>
<evidence type="ECO:0000256" key="6">
    <source>
        <dbReference type="ARBA" id="ARBA00023040"/>
    </source>
</evidence>
<dbReference type="InterPro" id="IPR000276">
    <property type="entry name" value="GPCR_Rhodpsn"/>
</dbReference>
<evidence type="ECO:0000256" key="8">
    <source>
        <dbReference type="ARBA" id="ARBA00023157"/>
    </source>
</evidence>
<dbReference type="Pfam" id="PF00001">
    <property type="entry name" value="7tm_1"/>
    <property type="match status" value="1"/>
</dbReference>
<evidence type="ECO:0000256" key="4">
    <source>
        <dbReference type="ARBA" id="ARBA00022692"/>
    </source>
</evidence>
<feature type="domain" description="G-protein coupled receptors family 1 profile" evidence="13">
    <location>
        <begin position="11"/>
        <end position="110"/>
    </location>
</feature>
<evidence type="ECO:0000256" key="11">
    <source>
        <dbReference type="SAM" id="MobiDB-lite"/>
    </source>
</evidence>
<dbReference type="PANTHER" id="PTHR24248:SF125">
    <property type="entry name" value="DOPAMINE D2-LIKE RECEPTOR"/>
    <property type="match status" value="1"/>
</dbReference>
<comment type="subcellular location">
    <subcellularLocation>
        <location evidence="1">Cell membrane</location>
        <topology evidence="1">Multi-pass membrane protein</topology>
    </subcellularLocation>
</comment>
<keyword evidence="7 12" id="KW-0472">Membrane</keyword>
<dbReference type="EnsemblMetazoa" id="AALFPA23_014741.R21404">
    <property type="protein sequence ID" value="AALFPA23_014741.P21404"/>
    <property type="gene ID" value="AALFPA23_014741"/>
</dbReference>
<keyword evidence="8" id="KW-1015">Disulfide bond</keyword>
<keyword evidence="6" id="KW-0297">G-protein coupled receptor</keyword>
<reference evidence="15" key="1">
    <citation type="journal article" date="2015" name="Proc. Natl. Acad. Sci. U.S.A.">
        <title>Genome sequence of the Asian Tiger mosquito, Aedes albopictus, reveals insights into its biology, genetics, and evolution.</title>
        <authorList>
            <person name="Chen X.G."/>
            <person name="Jiang X."/>
            <person name="Gu J."/>
            <person name="Xu M."/>
            <person name="Wu Y."/>
            <person name="Deng Y."/>
            <person name="Zhang C."/>
            <person name="Bonizzoni M."/>
            <person name="Dermauw W."/>
            <person name="Vontas J."/>
            <person name="Armbruster P."/>
            <person name="Huang X."/>
            <person name="Yang Y."/>
            <person name="Zhang H."/>
            <person name="He W."/>
            <person name="Peng H."/>
            <person name="Liu Y."/>
            <person name="Wu K."/>
            <person name="Chen J."/>
            <person name="Lirakis M."/>
            <person name="Topalis P."/>
            <person name="Van Leeuwen T."/>
            <person name="Hall A.B."/>
            <person name="Jiang X."/>
            <person name="Thorpe C."/>
            <person name="Mueller R.L."/>
            <person name="Sun C."/>
            <person name="Waterhouse R.M."/>
            <person name="Yan G."/>
            <person name="Tu Z.J."/>
            <person name="Fang X."/>
            <person name="James A.A."/>
        </authorList>
    </citation>
    <scope>NUCLEOTIDE SEQUENCE [LARGE SCALE GENOMIC DNA]</scope>
    <source>
        <strain evidence="15">Foshan</strain>
    </source>
</reference>
<keyword evidence="10" id="KW-0807">Transducer</keyword>
<dbReference type="PROSITE" id="PS50262">
    <property type="entry name" value="G_PROTEIN_RECEP_F1_2"/>
    <property type="match status" value="1"/>
</dbReference>
<feature type="region of interest" description="Disordered" evidence="11">
    <location>
        <begin position="258"/>
        <end position="286"/>
    </location>
</feature>
<name>A0ABM1Z3L8_AEDAL</name>
<evidence type="ECO:0000259" key="13">
    <source>
        <dbReference type="PROSITE" id="PS50262"/>
    </source>
</evidence>
<dbReference type="PRINTS" id="PR00237">
    <property type="entry name" value="GPCRRHODOPSN"/>
</dbReference>
<keyword evidence="5 12" id="KW-1133">Transmembrane helix</keyword>
<organism evidence="14 15">
    <name type="scientific">Aedes albopictus</name>
    <name type="common">Asian tiger mosquito</name>
    <name type="synonym">Stegomyia albopicta</name>
    <dbReference type="NCBI Taxonomy" id="7160"/>
    <lineage>
        <taxon>Eukaryota</taxon>
        <taxon>Metazoa</taxon>
        <taxon>Ecdysozoa</taxon>
        <taxon>Arthropoda</taxon>
        <taxon>Hexapoda</taxon>
        <taxon>Insecta</taxon>
        <taxon>Pterygota</taxon>
        <taxon>Neoptera</taxon>
        <taxon>Endopterygota</taxon>
        <taxon>Diptera</taxon>
        <taxon>Nematocera</taxon>
        <taxon>Culicoidea</taxon>
        <taxon>Culicidae</taxon>
        <taxon>Culicinae</taxon>
        <taxon>Aedini</taxon>
        <taxon>Aedes</taxon>
        <taxon>Stegomyia</taxon>
    </lineage>
</organism>
<keyword evidence="3" id="KW-1003">Cell membrane</keyword>
<accession>A0ABM1Z3L8</accession>
<proteinExistence type="inferred from homology"/>
<protein>
    <recommendedName>
        <fullName evidence="13">G-protein coupled receptors family 1 profile domain-containing protein</fullName>
    </recommendedName>
</protein>
<evidence type="ECO:0000256" key="10">
    <source>
        <dbReference type="ARBA" id="ARBA00023224"/>
    </source>
</evidence>
<dbReference type="Gene3D" id="1.20.1070.10">
    <property type="entry name" value="Rhodopsin 7-helix transmembrane proteins"/>
    <property type="match status" value="1"/>
</dbReference>
<dbReference type="InterPro" id="IPR017452">
    <property type="entry name" value="GPCR_Rhodpsn_7TM"/>
</dbReference>
<evidence type="ECO:0000256" key="7">
    <source>
        <dbReference type="ARBA" id="ARBA00023136"/>
    </source>
</evidence>
<reference evidence="14" key="2">
    <citation type="submission" date="2025-05" db="UniProtKB">
        <authorList>
            <consortium name="EnsemblMetazoa"/>
        </authorList>
    </citation>
    <scope>IDENTIFICATION</scope>
    <source>
        <strain evidence="14">Foshan</strain>
    </source>
</reference>
<evidence type="ECO:0000256" key="9">
    <source>
        <dbReference type="ARBA" id="ARBA00023170"/>
    </source>
</evidence>
<evidence type="ECO:0000256" key="5">
    <source>
        <dbReference type="ARBA" id="ARBA00022989"/>
    </source>
</evidence>
<keyword evidence="9" id="KW-0675">Receptor</keyword>
<evidence type="ECO:0000256" key="2">
    <source>
        <dbReference type="ARBA" id="ARBA00010663"/>
    </source>
</evidence>
<evidence type="ECO:0000313" key="15">
    <source>
        <dbReference type="Proteomes" id="UP000069940"/>
    </source>
</evidence>
<feature type="compositionally biased region" description="Polar residues" evidence="11">
    <location>
        <begin position="258"/>
        <end position="271"/>
    </location>
</feature>